<accession>A0ABT6FLP7</accession>
<comment type="caution">
    <text evidence="2">The sequence shown here is derived from an EMBL/GenBank/DDBJ whole genome shotgun (WGS) entry which is preliminary data.</text>
</comment>
<dbReference type="EMBL" id="JARRAG010000008">
    <property type="protein sequence ID" value="MDG3008491.1"/>
    <property type="molecule type" value="Genomic_DNA"/>
</dbReference>
<reference evidence="2 3" key="1">
    <citation type="submission" date="2023-03" db="EMBL/GenBank/DDBJ databases">
        <title>Paludisphaera mucosa sp. nov. a novel planctomycete from northern fen.</title>
        <authorList>
            <person name="Ivanova A."/>
        </authorList>
    </citation>
    <scope>NUCLEOTIDE SEQUENCE [LARGE SCALE GENOMIC DNA]</scope>
    <source>
        <strain evidence="2 3">Pla2</strain>
    </source>
</reference>
<name>A0ABT6FLP7_9BACT</name>
<gene>
    <name evidence="2" type="ORF">PZE19_32400</name>
</gene>
<evidence type="ECO:0000256" key="1">
    <source>
        <dbReference type="SAM" id="MobiDB-lite"/>
    </source>
</evidence>
<feature type="region of interest" description="Disordered" evidence="1">
    <location>
        <begin position="25"/>
        <end position="68"/>
    </location>
</feature>
<sequence length="68" mass="7421">MSPDEEARRARWTRDKQRSALFLAAYGPPTAGASPSSGEVTESRRQGVPPHFCLGPTAPRVEANRQDV</sequence>
<organism evidence="2 3">
    <name type="scientific">Paludisphaera mucosa</name>
    <dbReference type="NCBI Taxonomy" id="3030827"/>
    <lineage>
        <taxon>Bacteria</taxon>
        <taxon>Pseudomonadati</taxon>
        <taxon>Planctomycetota</taxon>
        <taxon>Planctomycetia</taxon>
        <taxon>Isosphaerales</taxon>
        <taxon>Isosphaeraceae</taxon>
        <taxon>Paludisphaera</taxon>
    </lineage>
</organism>
<dbReference type="RefSeq" id="WP_277864810.1">
    <property type="nucleotide sequence ID" value="NZ_JARRAG010000008.1"/>
</dbReference>
<protein>
    <submittedName>
        <fullName evidence="2">Uncharacterized protein</fullName>
    </submittedName>
</protein>
<evidence type="ECO:0000313" key="2">
    <source>
        <dbReference type="EMBL" id="MDG3008491.1"/>
    </source>
</evidence>
<keyword evidence="3" id="KW-1185">Reference proteome</keyword>
<evidence type="ECO:0000313" key="3">
    <source>
        <dbReference type="Proteomes" id="UP001216907"/>
    </source>
</evidence>
<dbReference type="Proteomes" id="UP001216907">
    <property type="component" value="Unassembled WGS sequence"/>
</dbReference>
<proteinExistence type="predicted"/>